<dbReference type="Gene3D" id="1.20.1440.60">
    <property type="entry name" value="23S rRNA-intervening sequence"/>
    <property type="match status" value="1"/>
</dbReference>
<dbReference type="InterPro" id="IPR036583">
    <property type="entry name" value="23S_rRNA_IVS_sf"/>
</dbReference>
<evidence type="ECO:0008006" key="3">
    <source>
        <dbReference type="Google" id="ProtNLM"/>
    </source>
</evidence>
<reference evidence="1 2" key="1">
    <citation type="journal article" date="2016" name="Nat. Commun.">
        <title>Thousands of microbial genomes shed light on interconnected biogeochemical processes in an aquifer system.</title>
        <authorList>
            <person name="Anantharaman K."/>
            <person name="Brown C.T."/>
            <person name="Hug L.A."/>
            <person name="Sharon I."/>
            <person name="Castelle C.J."/>
            <person name="Probst A.J."/>
            <person name="Thomas B.C."/>
            <person name="Singh A."/>
            <person name="Wilkins M.J."/>
            <person name="Karaoz U."/>
            <person name="Brodie E.L."/>
            <person name="Williams K.H."/>
            <person name="Hubbard S.S."/>
            <person name="Banfield J.F."/>
        </authorList>
    </citation>
    <scope>NUCLEOTIDE SEQUENCE [LARGE SCALE GENOMIC DNA]</scope>
</reference>
<name>A0A1F4Q0A4_UNCSA</name>
<comment type="caution">
    <text evidence="1">The sequence shown here is derived from an EMBL/GenBank/DDBJ whole genome shotgun (WGS) entry which is preliminary data.</text>
</comment>
<organism evidence="1 2">
    <name type="scientific">candidate division WOR-1 bacterium RIFCSPHIGHO2_01_FULL_53_15</name>
    <dbReference type="NCBI Taxonomy" id="1802564"/>
    <lineage>
        <taxon>Bacteria</taxon>
        <taxon>Bacillati</taxon>
        <taxon>Saganbacteria</taxon>
    </lineage>
</organism>
<evidence type="ECO:0000313" key="1">
    <source>
        <dbReference type="EMBL" id="OGB89368.1"/>
    </source>
</evidence>
<dbReference type="SUPFAM" id="SSF158446">
    <property type="entry name" value="IVS-encoded protein-like"/>
    <property type="match status" value="1"/>
</dbReference>
<dbReference type="PIRSF" id="PIRSF035652">
    <property type="entry name" value="CHP02436"/>
    <property type="match status" value="1"/>
</dbReference>
<evidence type="ECO:0000313" key="2">
    <source>
        <dbReference type="Proteomes" id="UP000178724"/>
    </source>
</evidence>
<proteinExistence type="predicted"/>
<dbReference type="NCBIfam" id="TIGR02436">
    <property type="entry name" value="four helix bundle protein"/>
    <property type="match status" value="1"/>
</dbReference>
<dbReference type="InterPro" id="IPR012657">
    <property type="entry name" value="23S_rRNA-intervening_sequence"/>
</dbReference>
<sequence>MSDMAFDIRDRAKKFAIRSIALIRKFPKDVVGHTLGKQLIRSATSIGANLEEADAASSRKDFFHKASISYKEARESRYWLEIALESDLLNHQNNINEAKALQAEAVELSKILYSIINQKKSD</sequence>
<accession>A0A1F4Q0A4</accession>
<dbReference type="PANTHER" id="PTHR38471">
    <property type="entry name" value="FOUR HELIX BUNDLE PROTEIN"/>
    <property type="match status" value="1"/>
</dbReference>
<protein>
    <recommendedName>
        <fullName evidence="3">Four helix bundle protein</fullName>
    </recommendedName>
</protein>
<dbReference type="EMBL" id="METM01000026">
    <property type="protein sequence ID" value="OGB89368.1"/>
    <property type="molecule type" value="Genomic_DNA"/>
</dbReference>
<gene>
    <name evidence="1" type="ORF">A2625_07755</name>
</gene>
<dbReference type="Pfam" id="PF05635">
    <property type="entry name" value="23S_rRNA_IVP"/>
    <property type="match status" value="1"/>
</dbReference>
<dbReference type="PANTHER" id="PTHR38471:SF2">
    <property type="entry name" value="FOUR HELIX BUNDLE PROTEIN"/>
    <property type="match status" value="1"/>
</dbReference>
<dbReference type="AlphaFoldDB" id="A0A1F4Q0A4"/>
<dbReference type="Proteomes" id="UP000178724">
    <property type="component" value="Unassembled WGS sequence"/>
</dbReference>